<dbReference type="PANTHER" id="PTHR11311">
    <property type="entry name" value="SPONDIN"/>
    <property type="match status" value="1"/>
</dbReference>
<protein>
    <recommendedName>
        <fullName evidence="6">Spondin-like TSP1 domain-containing protein</fullName>
    </recommendedName>
</protein>
<dbReference type="SMART" id="SM00209">
    <property type="entry name" value="TSP1"/>
    <property type="match status" value="3"/>
</dbReference>
<evidence type="ECO:0000313" key="7">
    <source>
        <dbReference type="EMBL" id="QHU09016.1"/>
    </source>
</evidence>
<evidence type="ECO:0000256" key="1">
    <source>
        <dbReference type="ARBA" id="ARBA00022729"/>
    </source>
</evidence>
<feature type="domain" description="Spondin-like TSP1" evidence="6">
    <location>
        <begin position="128"/>
        <end position="180"/>
    </location>
</feature>
<evidence type="ECO:0000259" key="6">
    <source>
        <dbReference type="Pfam" id="PF19028"/>
    </source>
</evidence>
<dbReference type="AlphaFoldDB" id="A0A6C0JW23"/>
<dbReference type="Gene3D" id="2.20.100.10">
    <property type="entry name" value="Thrombospondin type-1 (TSP1) repeat"/>
    <property type="match status" value="2"/>
</dbReference>
<name>A0A6C0JW23_9ZZZZ</name>
<keyword evidence="5" id="KW-0472">Membrane</keyword>
<dbReference type="InterPro" id="IPR036383">
    <property type="entry name" value="TSP1_rpt_sf"/>
</dbReference>
<dbReference type="InterPro" id="IPR051418">
    <property type="entry name" value="Spondin/Thrombospondin_T1"/>
</dbReference>
<keyword evidence="3" id="KW-0325">Glycoprotein</keyword>
<accession>A0A6C0JW23</accession>
<feature type="region of interest" description="Disordered" evidence="4">
    <location>
        <begin position="363"/>
        <end position="389"/>
    </location>
</feature>
<evidence type="ECO:0000256" key="2">
    <source>
        <dbReference type="ARBA" id="ARBA00023157"/>
    </source>
</evidence>
<evidence type="ECO:0000256" key="5">
    <source>
        <dbReference type="SAM" id="Phobius"/>
    </source>
</evidence>
<keyword evidence="5" id="KW-1133">Transmembrane helix</keyword>
<evidence type="ECO:0000256" key="4">
    <source>
        <dbReference type="SAM" id="MobiDB-lite"/>
    </source>
</evidence>
<proteinExistence type="predicted"/>
<dbReference type="PANTHER" id="PTHR11311:SF15">
    <property type="entry name" value="SPONDIN-2"/>
    <property type="match status" value="1"/>
</dbReference>
<keyword evidence="2" id="KW-1015">Disulfide bond</keyword>
<dbReference type="InterPro" id="IPR000884">
    <property type="entry name" value="TSP1_rpt"/>
</dbReference>
<keyword evidence="5" id="KW-0812">Transmembrane</keyword>
<reference evidence="7" key="1">
    <citation type="journal article" date="2020" name="Nature">
        <title>Giant virus diversity and host interactions through global metagenomics.</title>
        <authorList>
            <person name="Schulz F."/>
            <person name="Roux S."/>
            <person name="Paez-Espino D."/>
            <person name="Jungbluth S."/>
            <person name="Walsh D.A."/>
            <person name="Denef V.J."/>
            <person name="McMahon K.D."/>
            <person name="Konstantinidis K.T."/>
            <person name="Eloe-Fadrosh E.A."/>
            <person name="Kyrpides N.C."/>
            <person name="Woyke T."/>
        </authorList>
    </citation>
    <scope>NUCLEOTIDE SEQUENCE</scope>
    <source>
        <strain evidence="7">GVMAG-S-1064190-84</strain>
    </source>
</reference>
<dbReference type="PROSITE" id="PS50092">
    <property type="entry name" value="TSP1"/>
    <property type="match status" value="2"/>
</dbReference>
<dbReference type="SUPFAM" id="SSF82895">
    <property type="entry name" value="TSP-1 type 1 repeat"/>
    <property type="match status" value="2"/>
</dbReference>
<keyword evidence="1" id="KW-0732">Signal</keyword>
<dbReference type="Pfam" id="PF00090">
    <property type="entry name" value="TSP_1"/>
    <property type="match status" value="1"/>
</dbReference>
<sequence>MVDGGVVALVSFIVLAVIGLVIYIVLKNKNKGDKESNTSATSNTAQASLITVTGRKDQIGDDGLVLNIDCVGDWGEWSNCSADCGGGERSRTYIITTPASGSGNSCTHASGDVETENCNTDACNVDCVGDWSEWSNCSVTCGGGVQTKTYKITLPAGGSGEACEIEDGNVLERTCNTDACPIDCEGYWEQEYGNCISSGVTENGTLCGQGVMTRKYHVVRQAENGGKSCTDENGNIIHHLYQMEQPCPALPACPVDCEGSWGTNYSQCACTDSSRPGVGTKYISYSVSQQKNESGKACEATDGQKSWADCNCPVDCVGSWNNPNCSHDAQGDKTFTYSISQPALFGGKACPHTNGATKVEFCNGDPERSQGVSNHDRNLGDMSRQTIRGPVGTTGALEVRASWKRRHPATWGGKDNGVNVYINDQHRIQWKRNETGTGGRKSANPAVAWLAVKAGDVIKTNENGDYTEDATIYWKFHPGRTDGNPGFIQGGGEK</sequence>
<evidence type="ECO:0000256" key="3">
    <source>
        <dbReference type="ARBA" id="ARBA00023180"/>
    </source>
</evidence>
<feature type="transmembrane region" description="Helical" evidence="5">
    <location>
        <begin position="6"/>
        <end position="26"/>
    </location>
</feature>
<dbReference type="Pfam" id="PF19028">
    <property type="entry name" value="TSP1_spondin"/>
    <property type="match status" value="1"/>
</dbReference>
<dbReference type="EMBL" id="MN740701">
    <property type="protein sequence ID" value="QHU09016.1"/>
    <property type="molecule type" value="Genomic_DNA"/>
</dbReference>
<organism evidence="7">
    <name type="scientific">viral metagenome</name>
    <dbReference type="NCBI Taxonomy" id="1070528"/>
    <lineage>
        <taxon>unclassified sequences</taxon>
        <taxon>metagenomes</taxon>
        <taxon>organismal metagenomes</taxon>
    </lineage>
</organism>
<dbReference type="InterPro" id="IPR044004">
    <property type="entry name" value="TSP1_spondin_dom"/>
</dbReference>